<evidence type="ECO:0000313" key="1">
    <source>
        <dbReference type="EMBL" id="CAA9524553.1"/>
    </source>
</evidence>
<accession>A0A6J4TKP7</accession>
<organism evidence="1">
    <name type="scientific">uncultured Sphingosinicella sp</name>
    <dbReference type="NCBI Taxonomy" id="478748"/>
    <lineage>
        <taxon>Bacteria</taxon>
        <taxon>Pseudomonadati</taxon>
        <taxon>Pseudomonadota</taxon>
        <taxon>Alphaproteobacteria</taxon>
        <taxon>Sphingomonadales</taxon>
        <taxon>Sphingosinicellaceae</taxon>
        <taxon>Sphingosinicella</taxon>
        <taxon>environmental samples</taxon>
    </lineage>
</organism>
<sequence length="44" mass="4831">MLVAMLALGSIRARLRSASWTKIVFLNRPFLPSAFRGRGAPDEG</sequence>
<gene>
    <name evidence="1" type="ORF">AVDCRST_MAG23-493</name>
</gene>
<name>A0A6J4TKP7_9SPHN</name>
<proteinExistence type="predicted"/>
<dbReference type="AlphaFoldDB" id="A0A6J4TKP7"/>
<reference evidence="1" key="1">
    <citation type="submission" date="2020-02" db="EMBL/GenBank/DDBJ databases">
        <authorList>
            <person name="Meier V. D."/>
        </authorList>
    </citation>
    <scope>NUCLEOTIDE SEQUENCE</scope>
    <source>
        <strain evidence="1">AVDCRST_MAG23</strain>
    </source>
</reference>
<dbReference type="EMBL" id="CADCWD010000017">
    <property type="protein sequence ID" value="CAA9524553.1"/>
    <property type="molecule type" value="Genomic_DNA"/>
</dbReference>
<protein>
    <submittedName>
        <fullName evidence="1">Uncharacterized protein</fullName>
    </submittedName>
</protein>